<feature type="chain" id="PRO_5013275829" evidence="3">
    <location>
        <begin position="28"/>
        <end position="474"/>
    </location>
</feature>
<proteinExistence type="predicted"/>
<evidence type="ECO:0000256" key="2">
    <source>
        <dbReference type="SAM" id="MobiDB-lite"/>
    </source>
</evidence>
<feature type="compositionally biased region" description="Basic and acidic residues" evidence="2">
    <location>
        <begin position="354"/>
        <end position="441"/>
    </location>
</feature>
<name>A0A1X0NEZ8_9TRYP</name>
<feature type="signal peptide" evidence="3">
    <location>
        <begin position="1"/>
        <end position="27"/>
    </location>
</feature>
<dbReference type="GeneID" id="39991185"/>
<accession>A0A1X0NEZ8</accession>
<feature type="coiled-coil region" evidence="1">
    <location>
        <begin position="110"/>
        <end position="170"/>
    </location>
</feature>
<dbReference type="RefSeq" id="XP_028877303.1">
    <property type="nucleotide sequence ID" value="XM_029031405.1"/>
</dbReference>
<dbReference type="VEuPathDB" id="TriTrypDB:TM35_000831060"/>
<evidence type="ECO:0000313" key="4">
    <source>
        <dbReference type="EMBL" id="ORC82805.1"/>
    </source>
</evidence>
<protein>
    <submittedName>
        <fullName evidence="4">Uncharacterized protein</fullName>
    </submittedName>
</protein>
<evidence type="ECO:0000256" key="1">
    <source>
        <dbReference type="SAM" id="Coils"/>
    </source>
</evidence>
<sequence>MTTMFVQLRRVVYLLVLLHFCTSSVYANAQMDVLSRREREAVVNQEDALGLFLDVPNYSLDELKQDDVLNKVDQLPLTVHHLLLAVKDSEIHYKNGTACKAEWERVVATNEKTVREAEAATKEINDLLAKVTKIKEDEKAKVVDTKNTRAQEFNEVLEKIRSVLKKYKDKAPNGETVFEIAKAHQAELLCSAIRSNVDHVLGRLKDKLKLLGYYAEQEYNTSERAMRVKKIGELVRDTLQNVTHLLGKVKVHDRFAVGKASDQVDAWKKAYEQLNDLENLAEERAIGGGSGEAITKKNAQVIEEIKKDIKKPKEDIDKVTQEGDGETKARKKKVYGEVNKNMTEAIKVATKSMEEEKKRIARERAKREEERRAAEDAARRAEEEKRRIARETQERIRREEEAKRAAEEAARRVEEEVKKRAQEEEEAKRVATEEAKKELARNTKKKKDNSVRPSLMHGPLLLLLLCVLGCTLVC</sequence>
<organism evidence="4 5">
    <name type="scientific">Trypanosoma theileri</name>
    <dbReference type="NCBI Taxonomy" id="67003"/>
    <lineage>
        <taxon>Eukaryota</taxon>
        <taxon>Discoba</taxon>
        <taxon>Euglenozoa</taxon>
        <taxon>Kinetoplastea</taxon>
        <taxon>Metakinetoplastina</taxon>
        <taxon>Trypanosomatida</taxon>
        <taxon>Trypanosomatidae</taxon>
        <taxon>Trypanosoma</taxon>
    </lineage>
</organism>
<dbReference type="Proteomes" id="UP000192257">
    <property type="component" value="Unassembled WGS sequence"/>
</dbReference>
<keyword evidence="3" id="KW-0732">Signal</keyword>
<keyword evidence="5" id="KW-1185">Reference proteome</keyword>
<feature type="region of interest" description="Disordered" evidence="2">
    <location>
        <begin position="354"/>
        <end position="453"/>
    </location>
</feature>
<dbReference type="EMBL" id="NBCO01000083">
    <property type="protein sequence ID" value="ORC82805.1"/>
    <property type="molecule type" value="Genomic_DNA"/>
</dbReference>
<gene>
    <name evidence="4" type="ORF">TM35_000831060</name>
</gene>
<comment type="caution">
    <text evidence="4">The sequence shown here is derived from an EMBL/GenBank/DDBJ whole genome shotgun (WGS) entry which is preliminary data.</text>
</comment>
<keyword evidence="1" id="KW-0175">Coiled coil</keyword>
<evidence type="ECO:0000313" key="5">
    <source>
        <dbReference type="Proteomes" id="UP000192257"/>
    </source>
</evidence>
<evidence type="ECO:0000256" key="3">
    <source>
        <dbReference type="SAM" id="SignalP"/>
    </source>
</evidence>
<reference evidence="4 5" key="1">
    <citation type="submission" date="2017-03" db="EMBL/GenBank/DDBJ databases">
        <title>An alternative strategy for trypanosome survival in the mammalian bloodstream revealed through genome and transcriptome analysis of the ubiquitous bovine parasite Trypanosoma (Megatrypanum) theileri.</title>
        <authorList>
            <person name="Kelly S."/>
            <person name="Ivens A."/>
            <person name="Mott A."/>
            <person name="O'Neill E."/>
            <person name="Emms D."/>
            <person name="Macleod O."/>
            <person name="Voorheis P."/>
            <person name="Matthews J."/>
            <person name="Matthews K."/>
            <person name="Carrington M."/>
        </authorList>
    </citation>
    <scope>NUCLEOTIDE SEQUENCE [LARGE SCALE GENOMIC DNA]</scope>
    <source>
        <strain evidence="4">Edinburgh</strain>
    </source>
</reference>
<dbReference type="AlphaFoldDB" id="A0A1X0NEZ8"/>